<dbReference type="RefSeq" id="WP_245680040.1">
    <property type="nucleotide sequence ID" value="NZ_FNAG01000008.1"/>
</dbReference>
<dbReference type="InterPro" id="IPR046847">
    <property type="entry name" value="Xre-like_HTH"/>
</dbReference>
<accession>A0A1G6Y0U0</accession>
<evidence type="ECO:0000313" key="4">
    <source>
        <dbReference type="EMBL" id="SDD83930.1"/>
    </source>
</evidence>
<dbReference type="AlphaFoldDB" id="A0A1G6Y0U0"/>
<proteinExistence type="predicted"/>
<dbReference type="Pfam" id="PF09722">
    <property type="entry name" value="Xre_MbcA_ParS_C"/>
    <property type="match status" value="1"/>
</dbReference>
<feature type="domain" description="Antitoxin Xre-like helix-turn-helix" evidence="3">
    <location>
        <begin position="27"/>
        <end position="86"/>
    </location>
</feature>
<feature type="region of interest" description="Disordered" evidence="1">
    <location>
        <begin position="1"/>
        <end position="24"/>
    </location>
</feature>
<protein>
    <submittedName>
        <fullName evidence="4">Uncharacterized protein</fullName>
    </submittedName>
</protein>
<feature type="domain" description="Antitoxin Xre/MbcA/ParS-like toxin-binding" evidence="2">
    <location>
        <begin position="91"/>
        <end position="144"/>
    </location>
</feature>
<gene>
    <name evidence="4" type="ORF">SAMN04488509_10874</name>
</gene>
<organism evidence="4 5">
    <name type="scientific">Aquimonas voraii</name>
    <dbReference type="NCBI Taxonomy" id="265719"/>
    <lineage>
        <taxon>Bacteria</taxon>
        <taxon>Pseudomonadati</taxon>
        <taxon>Pseudomonadota</taxon>
        <taxon>Gammaproteobacteria</taxon>
        <taxon>Lysobacterales</taxon>
        <taxon>Lysobacteraceae</taxon>
        <taxon>Aquimonas</taxon>
    </lineage>
</organism>
<evidence type="ECO:0000259" key="2">
    <source>
        <dbReference type="Pfam" id="PF09722"/>
    </source>
</evidence>
<dbReference type="EMBL" id="FNAG01000008">
    <property type="protein sequence ID" value="SDD83930.1"/>
    <property type="molecule type" value="Genomic_DNA"/>
</dbReference>
<dbReference type="STRING" id="265719.SAMN04488509_10874"/>
<evidence type="ECO:0000259" key="3">
    <source>
        <dbReference type="Pfam" id="PF20432"/>
    </source>
</evidence>
<evidence type="ECO:0000256" key="1">
    <source>
        <dbReference type="SAM" id="MobiDB-lite"/>
    </source>
</evidence>
<keyword evidence="5" id="KW-1185">Reference proteome</keyword>
<dbReference type="Proteomes" id="UP000199603">
    <property type="component" value="Unassembled WGS sequence"/>
</dbReference>
<dbReference type="GO" id="GO:0003677">
    <property type="term" value="F:DNA binding"/>
    <property type="evidence" value="ECO:0007669"/>
    <property type="project" value="InterPro"/>
</dbReference>
<name>A0A1G6Y0U0_9GAMM</name>
<reference evidence="4 5" key="1">
    <citation type="submission" date="2016-10" db="EMBL/GenBank/DDBJ databases">
        <authorList>
            <person name="de Groot N.N."/>
        </authorList>
    </citation>
    <scope>NUCLEOTIDE SEQUENCE [LARGE SCALE GENOMIC DNA]</scope>
    <source>
        <strain evidence="4 5">DSM 16957</strain>
    </source>
</reference>
<evidence type="ECO:0000313" key="5">
    <source>
        <dbReference type="Proteomes" id="UP000199603"/>
    </source>
</evidence>
<dbReference type="Pfam" id="PF20432">
    <property type="entry name" value="Xre-like-HTH"/>
    <property type="match status" value="1"/>
</dbReference>
<sequence>MTAIHSRNPSRVAETRAAPESARSLEDLAGPGLRTFFNIAQRWGLDTRQEQVLLGSPARSTFFRWKRGDIGIVPHDLIERLSYLLGIYKALQVLLPVPERADAWVKRPNTASPFGGQTPLEHMLGGQVVDLYRVRQYLDAERGG</sequence>
<dbReference type="InterPro" id="IPR024467">
    <property type="entry name" value="Xre/MbcA/ParS-like_toxin-bd"/>
</dbReference>